<proteinExistence type="predicted"/>
<name>A0A0J8H089_9ALTE</name>
<dbReference type="RefSeq" id="WP_048688816.1">
    <property type="nucleotide sequence ID" value="NZ_KQ130482.1"/>
</dbReference>
<dbReference type="Proteomes" id="UP000037600">
    <property type="component" value="Unassembled WGS sequence"/>
</dbReference>
<dbReference type="STRING" id="1513271.XM47_01990"/>
<organism evidence="1 2">
    <name type="scientific">Catenovulum maritimum</name>
    <dbReference type="NCBI Taxonomy" id="1513271"/>
    <lineage>
        <taxon>Bacteria</taxon>
        <taxon>Pseudomonadati</taxon>
        <taxon>Pseudomonadota</taxon>
        <taxon>Gammaproteobacteria</taxon>
        <taxon>Alteromonadales</taxon>
        <taxon>Alteromonadaceae</taxon>
        <taxon>Catenovulum</taxon>
    </lineage>
</organism>
<accession>A0A0J8H089</accession>
<evidence type="ECO:0008006" key="3">
    <source>
        <dbReference type="Google" id="ProtNLM"/>
    </source>
</evidence>
<dbReference type="EMBL" id="LAZL01000002">
    <property type="protein sequence ID" value="KMT66894.1"/>
    <property type="molecule type" value="Genomic_DNA"/>
</dbReference>
<evidence type="ECO:0000313" key="1">
    <source>
        <dbReference type="EMBL" id="KMT66894.1"/>
    </source>
</evidence>
<comment type="caution">
    <text evidence="1">The sequence shown here is derived from an EMBL/GenBank/DDBJ whole genome shotgun (WGS) entry which is preliminary data.</text>
</comment>
<dbReference type="Gene3D" id="3.40.190.10">
    <property type="entry name" value="Periplasmic binding protein-like II"/>
    <property type="match status" value="2"/>
</dbReference>
<keyword evidence="2" id="KW-1185">Reference proteome</keyword>
<gene>
    <name evidence="1" type="ORF">XM47_01990</name>
</gene>
<dbReference type="AlphaFoldDB" id="A0A0J8H089"/>
<dbReference type="OrthoDB" id="547680at2"/>
<evidence type="ECO:0000313" key="2">
    <source>
        <dbReference type="Proteomes" id="UP000037600"/>
    </source>
</evidence>
<protein>
    <recommendedName>
        <fullName evidence="3">Solute-binding protein family 3/N-terminal domain-containing protein</fullName>
    </recommendedName>
</protein>
<dbReference type="SUPFAM" id="SSF53850">
    <property type="entry name" value="Periplasmic binding protein-like II"/>
    <property type="match status" value="1"/>
</dbReference>
<sequence length="292" mass="33685">MANYLLDNYKIIIIVLSLYTFSQSLLAKDIAIVNISRDKTDDRFKYNYQVLDTALKITQPDFGEYELKLAEQYIPKQRLIPIISKGKVVNATIAVTNVEWEDNTIAIKIPVRRGILNYRVIMTNKQSLGSFKNISHIDQLKQLRVCLDRQSSTWQTFNHLGFNLVNAYNDRSLFTMLNKNRCDYIPRGVHEVFLELENYKSLTNLVLEPSLLLYIPAPFYIFVSPNTPKLAERFKVGMERMASQGILTALVEDSEGEYIKRVKQTSRSVLKVGNPLLPDGAPFNRAELWLKW</sequence>
<reference evidence="1 2" key="1">
    <citation type="submission" date="2015-04" db="EMBL/GenBank/DDBJ databases">
        <title>Draft Genome Sequence of the Novel Agar-Digesting Marine Bacterium Q1.</title>
        <authorList>
            <person name="Li Y."/>
            <person name="Li D."/>
            <person name="Chen G."/>
            <person name="Du Z."/>
        </authorList>
    </citation>
    <scope>NUCLEOTIDE SEQUENCE [LARGE SCALE GENOMIC DNA]</scope>
    <source>
        <strain evidence="1 2">Q1</strain>
    </source>
</reference>